<accession>A0A9Q3FPV3</accession>
<dbReference type="Proteomes" id="UP000765509">
    <property type="component" value="Unassembled WGS sequence"/>
</dbReference>
<organism evidence="2 3">
    <name type="scientific">Austropuccinia psidii MF-1</name>
    <dbReference type="NCBI Taxonomy" id="1389203"/>
    <lineage>
        <taxon>Eukaryota</taxon>
        <taxon>Fungi</taxon>
        <taxon>Dikarya</taxon>
        <taxon>Basidiomycota</taxon>
        <taxon>Pucciniomycotina</taxon>
        <taxon>Pucciniomycetes</taxon>
        <taxon>Pucciniales</taxon>
        <taxon>Sphaerophragmiaceae</taxon>
        <taxon>Austropuccinia</taxon>
    </lineage>
</organism>
<dbReference type="AlphaFoldDB" id="A0A9Q3FPV3"/>
<feature type="compositionally biased region" description="Polar residues" evidence="1">
    <location>
        <begin position="1"/>
        <end position="22"/>
    </location>
</feature>
<feature type="region of interest" description="Disordered" evidence="1">
    <location>
        <begin position="1"/>
        <end position="24"/>
    </location>
</feature>
<dbReference type="EMBL" id="AVOT02048969">
    <property type="protein sequence ID" value="MBW0544156.1"/>
    <property type="molecule type" value="Genomic_DNA"/>
</dbReference>
<gene>
    <name evidence="2" type="ORF">O181_083871</name>
</gene>
<protein>
    <submittedName>
        <fullName evidence="2">Uncharacterized protein</fullName>
    </submittedName>
</protein>
<evidence type="ECO:0000313" key="3">
    <source>
        <dbReference type="Proteomes" id="UP000765509"/>
    </source>
</evidence>
<sequence length="97" mass="11163">MLTSNEEPLTSQKKKNIPQSRLFNPIHSDPFEEKISHSQLLSVSSRKKCQVNLENLVRELFQEFPQRPFSTKLLKGIHSQSIGSLSITKWLVDLDKS</sequence>
<evidence type="ECO:0000256" key="1">
    <source>
        <dbReference type="SAM" id="MobiDB-lite"/>
    </source>
</evidence>
<comment type="caution">
    <text evidence="2">The sequence shown here is derived from an EMBL/GenBank/DDBJ whole genome shotgun (WGS) entry which is preliminary data.</text>
</comment>
<proteinExistence type="predicted"/>
<reference evidence="2" key="1">
    <citation type="submission" date="2021-03" db="EMBL/GenBank/DDBJ databases">
        <title>Draft genome sequence of rust myrtle Austropuccinia psidii MF-1, a brazilian biotype.</title>
        <authorList>
            <person name="Quecine M.C."/>
            <person name="Pachon D.M.R."/>
            <person name="Bonatelli M.L."/>
            <person name="Correr F.H."/>
            <person name="Franceschini L.M."/>
            <person name="Leite T.F."/>
            <person name="Margarido G.R.A."/>
            <person name="Almeida C.A."/>
            <person name="Ferrarezi J.A."/>
            <person name="Labate C.A."/>
        </authorList>
    </citation>
    <scope>NUCLEOTIDE SEQUENCE</scope>
    <source>
        <strain evidence="2">MF-1</strain>
    </source>
</reference>
<keyword evidence="3" id="KW-1185">Reference proteome</keyword>
<feature type="non-terminal residue" evidence="2">
    <location>
        <position position="97"/>
    </location>
</feature>
<name>A0A9Q3FPV3_9BASI</name>
<evidence type="ECO:0000313" key="2">
    <source>
        <dbReference type="EMBL" id="MBW0544156.1"/>
    </source>
</evidence>